<dbReference type="InterPro" id="IPR019557">
    <property type="entry name" value="AminoTfrase-like_pln_mobile"/>
</dbReference>
<dbReference type="Gramene" id="VVA22713">
    <property type="protein sequence ID" value="VVA22713"/>
    <property type="gene ID" value="Prudul26B001410"/>
</dbReference>
<dbReference type="Pfam" id="PF10536">
    <property type="entry name" value="PMD"/>
    <property type="match status" value="1"/>
</dbReference>
<dbReference type="InParanoid" id="A0A5E4F405"/>
<dbReference type="EMBL" id="CABIKO010000063">
    <property type="protein sequence ID" value="VVA22713.1"/>
    <property type="molecule type" value="Genomic_DNA"/>
</dbReference>
<accession>A0A5E4F405</accession>
<evidence type="ECO:0000259" key="1">
    <source>
        <dbReference type="Pfam" id="PF10536"/>
    </source>
</evidence>
<sequence length="205" mass="23870">MLGPRYFHAKPVSLKAVDTSMLRALHPYSLLDLDWSSLETNSTILSPNPKVSISGTSIPWFEDLHPRLGPMTPTILDMASLFGFRPHGVNIDVFGEYKRRRRKVKTWIRPTKKEILRNRKYFVFIESYPNMLDKEQGHEIFLLFWLKKFIFPCPEGFVTGEYMYLAEALYNEDNVATCLFMLASIYHYIYQITTKSMDLDVCGPI</sequence>
<dbReference type="AlphaFoldDB" id="A0A5E4F405"/>
<feature type="domain" description="Aminotransferase-like plant mobile" evidence="1">
    <location>
        <begin position="67"/>
        <end position="204"/>
    </location>
</feature>
<proteinExistence type="predicted"/>
<evidence type="ECO:0000313" key="2">
    <source>
        <dbReference type="EMBL" id="VVA22713.1"/>
    </source>
</evidence>
<organism evidence="2 3">
    <name type="scientific">Prunus dulcis</name>
    <name type="common">Almond</name>
    <name type="synonym">Amygdalus dulcis</name>
    <dbReference type="NCBI Taxonomy" id="3755"/>
    <lineage>
        <taxon>Eukaryota</taxon>
        <taxon>Viridiplantae</taxon>
        <taxon>Streptophyta</taxon>
        <taxon>Embryophyta</taxon>
        <taxon>Tracheophyta</taxon>
        <taxon>Spermatophyta</taxon>
        <taxon>Magnoliopsida</taxon>
        <taxon>eudicotyledons</taxon>
        <taxon>Gunneridae</taxon>
        <taxon>Pentapetalae</taxon>
        <taxon>rosids</taxon>
        <taxon>fabids</taxon>
        <taxon>Rosales</taxon>
        <taxon>Rosaceae</taxon>
        <taxon>Amygdaloideae</taxon>
        <taxon>Amygdaleae</taxon>
        <taxon>Prunus</taxon>
    </lineage>
</organism>
<reference evidence="3" key="1">
    <citation type="journal article" date="2020" name="Plant J.">
        <title>Transposons played a major role in the diversification between the closely related almond and peach genomes: results from the almond genome sequence.</title>
        <authorList>
            <person name="Alioto T."/>
            <person name="Alexiou K.G."/>
            <person name="Bardil A."/>
            <person name="Barteri F."/>
            <person name="Castanera R."/>
            <person name="Cruz F."/>
            <person name="Dhingra A."/>
            <person name="Duval H."/>
            <person name="Fernandez I Marti A."/>
            <person name="Frias L."/>
            <person name="Galan B."/>
            <person name="Garcia J.L."/>
            <person name="Howad W."/>
            <person name="Gomez-Garrido J."/>
            <person name="Gut M."/>
            <person name="Julca I."/>
            <person name="Morata J."/>
            <person name="Puigdomenech P."/>
            <person name="Ribeca P."/>
            <person name="Rubio Cabetas M.J."/>
            <person name="Vlasova A."/>
            <person name="Wirthensohn M."/>
            <person name="Garcia-Mas J."/>
            <person name="Gabaldon T."/>
            <person name="Casacuberta J.M."/>
            <person name="Arus P."/>
        </authorList>
    </citation>
    <scope>NUCLEOTIDE SEQUENCE [LARGE SCALE GENOMIC DNA]</scope>
    <source>
        <strain evidence="3">cv. Texas</strain>
    </source>
</reference>
<protein>
    <submittedName>
        <fullName evidence="2">PREDICTED: LOC110744624</fullName>
    </submittedName>
</protein>
<evidence type="ECO:0000313" key="3">
    <source>
        <dbReference type="Proteomes" id="UP000327085"/>
    </source>
</evidence>
<name>A0A5E4F405_PRUDU</name>
<gene>
    <name evidence="2" type="ORF">ALMOND_2B001410</name>
</gene>
<dbReference type="Proteomes" id="UP000327085">
    <property type="component" value="Chromosome 4"/>
</dbReference>